<evidence type="ECO:0000256" key="4">
    <source>
        <dbReference type="ARBA" id="ARBA00022692"/>
    </source>
</evidence>
<keyword evidence="11" id="KW-0325">Glycoprotein</keyword>
<keyword evidence="8 13" id="KW-0472">Membrane</keyword>
<feature type="transmembrane region" description="Helical" evidence="13">
    <location>
        <begin position="142"/>
        <end position="165"/>
    </location>
</feature>
<evidence type="ECO:0000256" key="11">
    <source>
        <dbReference type="ARBA" id="ARBA00023180"/>
    </source>
</evidence>
<keyword evidence="2" id="KW-1003">Cell membrane</keyword>
<evidence type="ECO:0000256" key="7">
    <source>
        <dbReference type="ARBA" id="ARBA00023040"/>
    </source>
</evidence>
<evidence type="ECO:0000256" key="9">
    <source>
        <dbReference type="ARBA" id="ARBA00023157"/>
    </source>
</evidence>
<dbReference type="Proteomes" id="UP000265120">
    <property type="component" value="Chromosome 4"/>
</dbReference>
<dbReference type="InterPro" id="IPR017452">
    <property type="entry name" value="GPCR_Rhodpsn_7TM"/>
</dbReference>
<dbReference type="Ensembl" id="ENSCSET00000011764.1">
    <property type="protein sequence ID" value="ENSCSEP00000011624.1"/>
    <property type="gene ID" value="ENSCSEG00000007477.1"/>
</dbReference>
<dbReference type="InterPro" id="IPR000725">
    <property type="entry name" value="Olfact_rcpt"/>
</dbReference>
<dbReference type="FunFam" id="1.20.1070.10:FF:000024">
    <property type="entry name" value="Olfactory receptor"/>
    <property type="match status" value="1"/>
</dbReference>
<dbReference type="PRINTS" id="PR00237">
    <property type="entry name" value="GPCRRHODOPSN"/>
</dbReference>
<evidence type="ECO:0000256" key="2">
    <source>
        <dbReference type="ARBA" id="ARBA00022475"/>
    </source>
</evidence>
<evidence type="ECO:0000313" key="16">
    <source>
        <dbReference type="Proteomes" id="UP000265120"/>
    </source>
</evidence>
<dbReference type="PRINTS" id="PR00245">
    <property type="entry name" value="OLFACTORYR"/>
</dbReference>
<keyword evidence="9" id="KW-1015">Disulfide bond</keyword>
<feature type="transmembrane region" description="Helical" evidence="13">
    <location>
        <begin position="61"/>
        <end position="83"/>
    </location>
</feature>
<keyword evidence="4 13" id="KW-0812">Transmembrane</keyword>
<dbReference type="InterPro" id="IPR000276">
    <property type="entry name" value="GPCR_Rhodpsn"/>
</dbReference>
<keyword evidence="6 13" id="KW-1133">Transmembrane helix</keyword>
<dbReference type="Pfam" id="PF13853">
    <property type="entry name" value="7tm_4"/>
    <property type="match status" value="1"/>
</dbReference>
<keyword evidence="5" id="KW-0552">Olfaction</keyword>
<feature type="transmembrane region" description="Helical" evidence="13">
    <location>
        <begin position="205"/>
        <end position="227"/>
    </location>
</feature>
<feature type="transmembrane region" description="Helical" evidence="13">
    <location>
        <begin position="103"/>
        <end position="121"/>
    </location>
</feature>
<dbReference type="SUPFAM" id="SSF81321">
    <property type="entry name" value="Family A G protein-coupled receptor-like"/>
    <property type="match status" value="1"/>
</dbReference>
<comment type="subcellular location">
    <subcellularLocation>
        <location evidence="1">Cell membrane</location>
        <topology evidence="1">Multi-pass membrane protein</topology>
    </subcellularLocation>
</comment>
<dbReference type="InterPro" id="IPR050402">
    <property type="entry name" value="OR51/52/56-like"/>
</dbReference>
<sequence length="327" mass="37137">TTIYYIYHNIYFVIVGFPGLAAEYYGIVSFLLLLVFLSIVFGNTFILVIIMSHRTLRKPTYVIFCYLAMTDLSFGLVTLPKIISRYWWNDTTSLFGLCFTQMYFVHSLGAIHSLILLIMALDRFVAILLPFRYSLWVTNKTVSIACILTVVVTFIRMVGIALHALSLPYCDQNTIAHCYCDHISITQLGCGDNVSYVKLVSLGTAMFTLLFPLTFIIISYFSIIVAVLKMSHTEGGHKVMSTCAPQIFVTCLYYVPRCYVYLVHSLGLRLSADLRIIITMMYSLIPPAVNPLIYCLKTKDIKNALGQLFLKRKIAATHRLHDKHNVK</sequence>
<evidence type="ECO:0000256" key="10">
    <source>
        <dbReference type="ARBA" id="ARBA00023170"/>
    </source>
</evidence>
<proteinExistence type="predicted"/>
<dbReference type="PROSITE" id="PS50262">
    <property type="entry name" value="G_PROTEIN_RECEP_F1_2"/>
    <property type="match status" value="1"/>
</dbReference>
<evidence type="ECO:0000259" key="14">
    <source>
        <dbReference type="PROSITE" id="PS50262"/>
    </source>
</evidence>
<dbReference type="InParanoid" id="A0A3P8VBQ1"/>
<organism evidence="15 16">
    <name type="scientific">Cynoglossus semilaevis</name>
    <name type="common">Tongue sole</name>
    <dbReference type="NCBI Taxonomy" id="244447"/>
    <lineage>
        <taxon>Eukaryota</taxon>
        <taxon>Metazoa</taxon>
        <taxon>Chordata</taxon>
        <taxon>Craniata</taxon>
        <taxon>Vertebrata</taxon>
        <taxon>Euteleostomi</taxon>
        <taxon>Actinopterygii</taxon>
        <taxon>Neopterygii</taxon>
        <taxon>Teleostei</taxon>
        <taxon>Neoteleostei</taxon>
        <taxon>Acanthomorphata</taxon>
        <taxon>Carangaria</taxon>
        <taxon>Pleuronectiformes</taxon>
        <taxon>Pleuronectoidei</taxon>
        <taxon>Cynoglossidae</taxon>
        <taxon>Cynoglossinae</taxon>
        <taxon>Cynoglossus</taxon>
    </lineage>
</organism>
<protein>
    <recommendedName>
        <fullName evidence="14">G-protein coupled receptors family 1 profile domain-containing protein</fullName>
    </recommendedName>
</protein>
<evidence type="ECO:0000256" key="3">
    <source>
        <dbReference type="ARBA" id="ARBA00022606"/>
    </source>
</evidence>
<keyword evidence="10" id="KW-0675">Receptor</keyword>
<feature type="domain" description="G-protein coupled receptors family 1 profile" evidence="14">
    <location>
        <begin position="42"/>
        <end position="294"/>
    </location>
</feature>
<dbReference type="Gene3D" id="1.20.1070.10">
    <property type="entry name" value="Rhodopsin 7-helix transmembrane proteins"/>
    <property type="match status" value="1"/>
</dbReference>
<evidence type="ECO:0000256" key="12">
    <source>
        <dbReference type="ARBA" id="ARBA00023224"/>
    </source>
</evidence>
<evidence type="ECO:0000256" key="8">
    <source>
        <dbReference type="ARBA" id="ARBA00023136"/>
    </source>
</evidence>
<evidence type="ECO:0000256" key="1">
    <source>
        <dbReference type="ARBA" id="ARBA00004651"/>
    </source>
</evidence>
<evidence type="ECO:0000256" key="5">
    <source>
        <dbReference type="ARBA" id="ARBA00022725"/>
    </source>
</evidence>
<evidence type="ECO:0000256" key="6">
    <source>
        <dbReference type="ARBA" id="ARBA00022989"/>
    </source>
</evidence>
<evidence type="ECO:0000256" key="13">
    <source>
        <dbReference type="SAM" id="Phobius"/>
    </source>
</evidence>
<evidence type="ECO:0000313" key="15">
    <source>
        <dbReference type="Ensembl" id="ENSCSEP00000011624.1"/>
    </source>
</evidence>
<dbReference type="GO" id="GO:0004930">
    <property type="term" value="F:G protein-coupled receptor activity"/>
    <property type="evidence" value="ECO:0007669"/>
    <property type="project" value="UniProtKB-KW"/>
</dbReference>
<dbReference type="GO" id="GO:0005886">
    <property type="term" value="C:plasma membrane"/>
    <property type="evidence" value="ECO:0007669"/>
    <property type="project" value="UniProtKB-SubCell"/>
</dbReference>
<feature type="transmembrane region" description="Helical" evidence="13">
    <location>
        <begin position="24"/>
        <end position="49"/>
    </location>
</feature>
<reference evidence="15" key="3">
    <citation type="submission" date="2025-09" db="UniProtKB">
        <authorList>
            <consortium name="Ensembl"/>
        </authorList>
    </citation>
    <scope>IDENTIFICATION</scope>
</reference>
<keyword evidence="3" id="KW-0716">Sensory transduction</keyword>
<dbReference type="GO" id="GO:0004984">
    <property type="term" value="F:olfactory receptor activity"/>
    <property type="evidence" value="ECO:0007669"/>
    <property type="project" value="InterPro"/>
</dbReference>
<accession>A0A3P8VBQ1</accession>
<dbReference type="PANTHER" id="PTHR26450">
    <property type="entry name" value="OLFACTORY RECEPTOR 56B1-RELATED"/>
    <property type="match status" value="1"/>
</dbReference>
<dbReference type="PANTHER" id="PTHR26450:SF417">
    <property type="entry name" value="ODORANT RECEPTOR-RELATED"/>
    <property type="match status" value="1"/>
</dbReference>
<reference evidence="15" key="2">
    <citation type="submission" date="2025-08" db="UniProtKB">
        <authorList>
            <consortium name="Ensembl"/>
        </authorList>
    </citation>
    <scope>IDENTIFICATION</scope>
</reference>
<keyword evidence="16" id="KW-1185">Reference proteome</keyword>
<dbReference type="GeneTree" id="ENSGT00940000161369"/>
<reference evidence="15 16" key="1">
    <citation type="journal article" date="2014" name="Nat. Genet.">
        <title>Whole-genome sequence of a flatfish provides insights into ZW sex chromosome evolution and adaptation to a benthic lifestyle.</title>
        <authorList>
            <person name="Chen S."/>
            <person name="Zhang G."/>
            <person name="Shao C."/>
            <person name="Huang Q."/>
            <person name="Liu G."/>
            <person name="Zhang P."/>
            <person name="Song W."/>
            <person name="An N."/>
            <person name="Chalopin D."/>
            <person name="Volff J.N."/>
            <person name="Hong Y."/>
            <person name="Li Q."/>
            <person name="Sha Z."/>
            <person name="Zhou H."/>
            <person name="Xie M."/>
            <person name="Yu Q."/>
            <person name="Liu Y."/>
            <person name="Xiang H."/>
            <person name="Wang N."/>
            <person name="Wu K."/>
            <person name="Yang C."/>
            <person name="Zhou Q."/>
            <person name="Liao X."/>
            <person name="Yang L."/>
            <person name="Hu Q."/>
            <person name="Zhang J."/>
            <person name="Meng L."/>
            <person name="Jin L."/>
            <person name="Tian Y."/>
            <person name="Lian J."/>
            <person name="Yang J."/>
            <person name="Miao G."/>
            <person name="Liu S."/>
            <person name="Liang Z."/>
            <person name="Yan F."/>
            <person name="Li Y."/>
            <person name="Sun B."/>
            <person name="Zhang H."/>
            <person name="Zhang J."/>
            <person name="Zhu Y."/>
            <person name="Du M."/>
            <person name="Zhao Y."/>
            <person name="Schartl M."/>
            <person name="Tang Q."/>
            <person name="Wang J."/>
        </authorList>
    </citation>
    <scope>NUCLEOTIDE SEQUENCE</scope>
</reference>
<feature type="transmembrane region" description="Helical" evidence="13">
    <location>
        <begin position="276"/>
        <end position="296"/>
    </location>
</feature>
<keyword evidence="12" id="KW-0807">Transducer</keyword>
<dbReference type="AlphaFoldDB" id="A0A3P8VBQ1"/>
<dbReference type="OMA" id="IRMMGIV"/>
<keyword evidence="7" id="KW-0297">G-protein coupled receptor</keyword>
<name>A0A3P8VBQ1_CYNSE</name>